<comment type="subcellular location">
    <subcellularLocation>
        <location evidence="1 4">Bacterial flagellum basal body</location>
    </subcellularLocation>
</comment>
<organism evidence="7 8">
    <name type="scientific">Candidatus Bealeia paramacronuclearis</name>
    <dbReference type="NCBI Taxonomy" id="1921001"/>
    <lineage>
        <taxon>Bacteria</taxon>
        <taxon>Pseudomonadati</taxon>
        <taxon>Pseudomonadota</taxon>
        <taxon>Alphaproteobacteria</taxon>
        <taxon>Holosporales</taxon>
        <taxon>Holosporaceae</taxon>
        <taxon>Candidatus Bealeia</taxon>
    </lineage>
</organism>
<reference evidence="7 8" key="1">
    <citation type="journal article" date="2024" name="Environ. Microbiol.">
        <title>Novel evolutionary insights on the interactions of the Holosporales (Alphaproteobacteria) with eukaryotic hosts from comparative genomics.</title>
        <authorList>
            <person name="Giovannini M."/>
            <person name="Petroni G."/>
            <person name="Castelli M."/>
        </authorList>
    </citation>
    <scope>NUCLEOTIDE SEQUENCE [LARGE SCALE GENOMIC DNA]</scope>
    <source>
        <strain evidence="7 8">US_Bl 15I1</strain>
    </source>
</reference>
<dbReference type="EMBL" id="CP133270">
    <property type="protein sequence ID" value="WVX67077.1"/>
    <property type="molecule type" value="Genomic_DNA"/>
</dbReference>
<evidence type="ECO:0000313" key="7">
    <source>
        <dbReference type="EMBL" id="WVX67077.1"/>
    </source>
</evidence>
<dbReference type="SUPFAM" id="SSF117143">
    <property type="entry name" value="Flagellar hook protein flgE"/>
    <property type="match status" value="1"/>
</dbReference>
<evidence type="ECO:0000256" key="2">
    <source>
        <dbReference type="ARBA" id="ARBA00009677"/>
    </source>
</evidence>
<evidence type="ECO:0000313" key="8">
    <source>
        <dbReference type="Proteomes" id="UP001330434"/>
    </source>
</evidence>
<feature type="domain" description="Flagellar basal-body/hook protein C-terminal" evidence="5">
    <location>
        <begin position="217"/>
        <end position="253"/>
    </location>
</feature>
<keyword evidence="3 4" id="KW-0975">Bacterial flagellum</keyword>
<dbReference type="PANTHER" id="PTHR30435:SF19">
    <property type="entry name" value="FLAGELLAR BASAL-BODY ROD PROTEIN FLGG"/>
    <property type="match status" value="1"/>
</dbReference>
<keyword evidence="8" id="KW-1185">Reference proteome</keyword>
<keyword evidence="7" id="KW-0282">Flagellum</keyword>
<gene>
    <name evidence="7" type="ORF">Bealeia1_01274</name>
</gene>
<dbReference type="Proteomes" id="UP001330434">
    <property type="component" value="Chromosome"/>
</dbReference>
<evidence type="ECO:0000256" key="4">
    <source>
        <dbReference type="RuleBase" id="RU362116"/>
    </source>
</evidence>
<keyword evidence="7" id="KW-0966">Cell projection</keyword>
<dbReference type="PANTHER" id="PTHR30435">
    <property type="entry name" value="FLAGELLAR PROTEIN"/>
    <property type="match status" value="1"/>
</dbReference>
<comment type="similarity">
    <text evidence="2 4">Belongs to the flagella basal body rod proteins family.</text>
</comment>
<dbReference type="InterPro" id="IPR020013">
    <property type="entry name" value="Flagellar_FlgE/F/G"/>
</dbReference>
<dbReference type="InterPro" id="IPR053967">
    <property type="entry name" value="LlgE_F_G-like_D1"/>
</dbReference>
<dbReference type="NCBIfam" id="TIGR03506">
    <property type="entry name" value="FlgEFG_subfam"/>
    <property type="match status" value="2"/>
</dbReference>
<dbReference type="InterPro" id="IPR010930">
    <property type="entry name" value="Flg_bb/hook_C_dom"/>
</dbReference>
<name>A0ABZ2C3Q1_9PROT</name>
<feature type="domain" description="Flagellar hook protein FlgE/F/G-like D1" evidence="6">
    <location>
        <begin position="98"/>
        <end position="159"/>
    </location>
</feature>
<dbReference type="Pfam" id="PF22692">
    <property type="entry name" value="LlgE_F_G_D1"/>
    <property type="match status" value="1"/>
</dbReference>
<evidence type="ECO:0000256" key="1">
    <source>
        <dbReference type="ARBA" id="ARBA00004117"/>
    </source>
</evidence>
<dbReference type="Pfam" id="PF06429">
    <property type="entry name" value="Flg_bbr_C"/>
    <property type="match status" value="1"/>
</dbReference>
<proteinExistence type="inferred from homology"/>
<protein>
    <submittedName>
        <fullName evidence="7">Flagellar basal-body rod protein FlgG</fullName>
    </submittedName>
</protein>
<evidence type="ECO:0000256" key="3">
    <source>
        <dbReference type="ARBA" id="ARBA00023143"/>
    </source>
</evidence>
<dbReference type="InterPro" id="IPR037925">
    <property type="entry name" value="FlgE/F/G-like"/>
</dbReference>
<evidence type="ECO:0000259" key="6">
    <source>
        <dbReference type="Pfam" id="PF22692"/>
    </source>
</evidence>
<keyword evidence="7" id="KW-0969">Cilium</keyword>
<sequence>MAELERIAATGCITSDMIMNVKANNIALKDANAFAPSQVVVVDNPYMTLKMPGSPVSDGGQVLPTGIQVGLGGRVAGTYRVQTQGAYRETGNPYDLYIDGPGYFKVTLLDGTEGYMRDGTFMPGPDGVLVTPEGYILGDGITIPKGTLKVDINEKGEVLATIDGQVQPQNIGNIKLSTFNNPGGLRAVGNNVFLVSGASGDAIEGNAGSTGFGSILQGGVEESGVQMVIELSDMIKAQHTYEACSNIIKMGREKRRMDAGLVAG</sequence>
<dbReference type="RefSeq" id="WP_331255872.1">
    <property type="nucleotide sequence ID" value="NZ_CP133270.1"/>
</dbReference>
<accession>A0ABZ2C3Q1</accession>
<evidence type="ECO:0000259" key="5">
    <source>
        <dbReference type="Pfam" id="PF06429"/>
    </source>
</evidence>